<proteinExistence type="predicted"/>
<name>A0ABN0D133_9FIRM</name>
<dbReference type="GO" id="GO:0016746">
    <property type="term" value="F:acyltransferase activity"/>
    <property type="evidence" value="ECO:0007669"/>
    <property type="project" value="UniProtKB-KW"/>
</dbReference>
<dbReference type="CDD" id="cd07984">
    <property type="entry name" value="LPLAT_LABLAT-like"/>
    <property type="match status" value="1"/>
</dbReference>
<comment type="subcellular location">
    <subcellularLocation>
        <location evidence="1">Cell inner membrane</location>
    </subcellularLocation>
</comment>
<keyword evidence="4" id="KW-0808">Transferase</keyword>
<keyword evidence="8" id="KW-1185">Reference proteome</keyword>
<evidence type="ECO:0000256" key="2">
    <source>
        <dbReference type="ARBA" id="ARBA00022475"/>
    </source>
</evidence>
<protein>
    <submittedName>
        <fullName evidence="7">Lipid A biosynthesis (KDO)2-(Lauroyl)-lipid IVA acyltransferase</fullName>
    </submittedName>
</protein>
<dbReference type="EMBL" id="AFIJ01000008">
    <property type="protein sequence ID" value="EGL41857.1"/>
    <property type="molecule type" value="Genomic_DNA"/>
</dbReference>
<keyword evidence="2" id="KW-1003">Cell membrane</keyword>
<comment type="caution">
    <text evidence="7">The sequence shown here is derived from an EMBL/GenBank/DDBJ whole genome shotgun (WGS) entry which is preliminary data.</text>
</comment>
<evidence type="ECO:0000256" key="1">
    <source>
        <dbReference type="ARBA" id="ARBA00004533"/>
    </source>
</evidence>
<evidence type="ECO:0000313" key="8">
    <source>
        <dbReference type="Proteomes" id="UP000004018"/>
    </source>
</evidence>
<dbReference type="PANTHER" id="PTHR30606">
    <property type="entry name" value="LIPID A BIOSYNTHESIS LAUROYL ACYLTRANSFERASE"/>
    <property type="match status" value="1"/>
</dbReference>
<evidence type="ECO:0000256" key="3">
    <source>
        <dbReference type="ARBA" id="ARBA00022519"/>
    </source>
</evidence>
<dbReference type="Pfam" id="PF03279">
    <property type="entry name" value="Lip_A_acyltrans"/>
    <property type="match status" value="1"/>
</dbReference>
<evidence type="ECO:0000313" key="7">
    <source>
        <dbReference type="EMBL" id="EGL41857.1"/>
    </source>
</evidence>
<sequence length="310" mass="35010">MGKGWQYYVMRVLSAVVCLFSYERIIAWGRKLGPWGEKLLKKQRQRGLLQVRESLHCSTEEAERIIAEMFANLGQSLLEIMYTPRLQSENISSFVTLEHQERLEEALQADKGVIVLTGHFGNWEWMGASLALYGYPTTTIVKNQPNDQVTRLLNEYRIQKGLEVFPRGGNAMIIAARALKRKKILGFLADQDGGKEGIPCTFFGKIASSPKGAAQFSYKFGSPVIPVFAVHDANHHHRVVVGEAVTCPFCGDPRKDIAALTAAITAVTETWIRTYPSEWLWFQHRWNTPPEEMTALQAHKGDDTCVEKDR</sequence>
<keyword evidence="6 7" id="KW-0012">Acyltransferase</keyword>
<evidence type="ECO:0000256" key="5">
    <source>
        <dbReference type="ARBA" id="ARBA00023136"/>
    </source>
</evidence>
<keyword evidence="3" id="KW-0997">Cell inner membrane</keyword>
<reference evidence="7 8" key="1">
    <citation type="submission" date="2011-04" db="EMBL/GenBank/DDBJ databases">
        <authorList>
            <person name="Harkins D.M."/>
            <person name="Madupu R."/>
            <person name="Durkin A.S."/>
            <person name="Torralba M."/>
            <person name="Methe B."/>
            <person name="Sutton G.G."/>
            <person name="Nelson K.E."/>
        </authorList>
    </citation>
    <scope>NUCLEOTIDE SEQUENCE [LARGE SCALE GENOMIC DNA]</scope>
    <source>
        <strain evidence="7 8">UPII 199-6</strain>
    </source>
</reference>
<organism evidence="7 8">
    <name type="scientific">Megasphaera lornae</name>
    <dbReference type="NCBI Taxonomy" id="1000568"/>
    <lineage>
        <taxon>Bacteria</taxon>
        <taxon>Bacillati</taxon>
        <taxon>Bacillota</taxon>
        <taxon>Negativicutes</taxon>
        <taxon>Veillonellales</taxon>
        <taxon>Veillonellaceae</taxon>
        <taxon>Megasphaera</taxon>
    </lineage>
</organism>
<dbReference type="Proteomes" id="UP000004018">
    <property type="component" value="Unassembled WGS sequence"/>
</dbReference>
<evidence type="ECO:0000256" key="4">
    <source>
        <dbReference type="ARBA" id="ARBA00022679"/>
    </source>
</evidence>
<accession>A0ABN0D133</accession>
<gene>
    <name evidence="7" type="ORF">HMPREF1039_0029</name>
</gene>
<dbReference type="RefSeq" id="WP_007390647.1">
    <property type="nucleotide sequence ID" value="NZ_AFIJ01000008.1"/>
</dbReference>
<evidence type="ECO:0000256" key="6">
    <source>
        <dbReference type="ARBA" id="ARBA00023315"/>
    </source>
</evidence>
<keyword evidence="5" id="KW-0472">Membrane</keyword>
<dbReference type="InterPro" id="IPR004960">
    <property type="entry name" value="LipA_acyltrans"/>
</dbReference>
<dbReference type="PANTHER" id="PTHR30606:SF10">
    <property type="entry name" value="PHOSPHATIDYLINOSITOL MANNOSIDE ACYLTRANSFERASE"/>
    <property type="match status" value="1"/>
</dbReference>